<feature type="compositionally biased region" description="Basic and acidic residues" evidence="1">
    <location>
        <begin position="327"/>
        <end position="338"/>
    </location>
</feature>
<dbReference type="GeneID" id="127749579"/>
<dbReference type="Proteomes" id="UP000504606">
    <property type="component" value="Unplaced"/>
</dbReference>
<feature type="region of interest" description="Disordered" evidence="1">
    <location>
        <begin position="286"/>
        <end position="361"/>
    </location>
</feature>
<dbReference type="RefSeq" id="XP_052124302.1">
    <property type="nucleotide sequence ID" value="XM_052268342.1"/>
</dbReference>
<feature type="transmembrane region" description="Helical" evidence="2">
    <location>
        <begin position="79"/>
        <end position="98"/>
    </location>
</feature>
<feature type="compositionally biased region" description="Basic and acidic residues" evidence="1">
    <location>
        <begin position="303"/>
        <end position="316"/>
    </location>
</feature>
<gene>
    <name evidence="4" type="primary">LOC127749579</name>
</gene>
<reference evidence="4" key="1">
    <citation type="submission" date="2025-08" db="UniProtKB">
        <authorList>
            <consortium name="RefSeq"/>
        </authorList>
    </citation>
    <scope>IDENTIFICATION</scope>
    <source>
        <tissue evidence="4">Whole organism</tissue>
    </source>
</reference>
<organism evidence="3 4">
    <name type="scientific">Frankliniella occidentalis</name>
    <name type="common">Western flower thrips</name>
    <name type="synonym">Euthrips occidentalis</name>
    <dbReference type="NCBI Taxonomy" id="133901"/>
    <lineage>
        <taxon>Eukaryota</taxon>
        <taxon>Metazoa</taxon>
        <taxon>Ecdysozoa</taxon>
        <taxon>Arthropoda</taxon>
        <taxon>Hexapoda</taxon>
        <taxon>Insecta</taxon>
        <taxon>Pterygota</taxon>
        <taxon>Neoptera</taxon>
        <taxon>Paraneoptera</taxon>
        <taxon>Thysanoptera</taxon>
        <taxon>Terebrantia</taxon>
        <taxon>Thripoidea</taxon>
        <taxon>Thripidae</taxon>
        <taxon>Frankliniella</taxon>
    </lineage>
</organism>
<dbReference type="AlphaFoldDB" id="A0A9C6U6Y6"/>
<keyword evidence="2" id="KW-0812">Transmembrane</keyword>
<protein>
    <submittedName>
        <fullName evidence="4">Uncharacterized protein LOC127749579</fullName>
    </submittedName>
</protein>
<evidence type="ECO:0000256" key="1">
    <source>
        <dbReference type="SAM" id="MobiDB-lite"/>
    </source>
</evidence>
<feature type="transmembrane region" description="Helical" evidence="2">
    <location>
        <begin position="33"/>
        <end position="59"/>
    </location>
</feature>
<keyword evidence="2" id="KW-0472">Membrane</keyword>
<keyword evidence="2" id="KW-1133">Transmembrane helix</keyword>
<evidence type="ECO:0000313" key="4">
    <source>
        <dbReference type="RefSeq" id="XP_052124302.1"/>
    </source>
</evidence>
<evidence type="ECO:0000256" key="2">
    <source>
        <dbReference type="SAM" id="Phobius"/>
    </source>
</evidence>
<keyword evidence="3" id="KW-1185">Reference proteome</keyword>
<feature type="transmembrane region" description="Helical" evidence="2">
    <location>
        <begin position="110"/>
        <end position="135"/>
    </location>
</feature>
<sequence>MEAMQAAQHVYVVKVRALPDPALQFPSERRYSALTVAGLAAGHALLGGVALLLGLLALSWDPSDPEGPEGYAWCGHLGAGLWLGAASLQAAACGVLAWRRWYEDRYIAWFFRSSLLAALVAGAGLVLTAAALVHLHEGVLALPEPYEPAAPGPAAADEGSGGGSSWLDLVDLADSNSSTISSGGVFSDLVRDQDHDLVAADSTRHEDLASRQVAHEDGLHALPEVSEWSVLRWVPVPLPPRASAQVRALVAVNVMVACFLELLWSLLGARLAWRGMQATDVDIAQPQGQGLTPAAPAQPRSTPDLERGAADGKVDVDTDQSANLSDGELKVSRDESGNLRRKKKQTKSVEDGASLQRRRRAPELPILALEQRTMNLEERVARLLGAEQTVGVGLQNMPQS</sequence>
<proteinExistence type="predicted"/>
<name>A0A9C6U6Y6_FRAOC</name>
<evidence type="ECO:0000313" key="3">
    <source>
        <dbReference type="Proteomes" id="UP000504606"/>
    </source>
</evidence>
<accession>A0A9C6U6Y6</accession>
<dbReference type="KEGG" id="foc:127749579"/>
<dbReference type="OrthoDB" id="6628993at2759"/>